<evidence type="ECO:0000259" key="4">
    <source>
        <dbReference type="Pfam" id="PF16558"/>
    </source>
</evidence>
<dbReference type="Pfam" id="PF24842">
    <property type="entry name" value="UFD1_N2"/>
    <property type="match status" value="1"/>
</dbReference>
<dbReference type="GO" id="GO:0031593">
    <property type="term" value="F:polyubiquitin modification-dependent protein binding"/>
    <property type="evidence" value="ECO:0007669"/>
    <property type="project" value="TreeGrafter"/>
</dbReference>
<dbReference type="AlphaFoldDB" id="A0A9P4YSZ1"/>
<dbReference type="InterPro" id="IPR056012">
    <property type="entry name" value="DUF7590"/>
</dbReference>
<dbReference type="Pfam" id="PF16558">
    <property type="entry name" value="AZUL"/>
    <property type="match status" value="1"/>
</dbReference>
<dbReference type="Gene3D" id="2.40.40.50">
    <property type="entry name" value="Ubiquitin fusion degradation protein UFD1, N-terminal domain"/>
    <property type="match status" value="1"/>
</dbReference>
<feature type="domain" description="Ubiquitin-protein ligase E3A N-terminal zinc-binding" evidence="4">
    <location>
        <begin position="606"/>
        <end position="633"/>
    </location>
</feature>
<evidence type="ECO:0000256" key="1">
    <source>
        <dbReference type="ARBA" id="ARBA00006043"/>
    </source>
</evidence>
<sequence length="719" mass="79852">MAEVPSLRWWGTFAILPESSTASKNLRGDKILLPQSALEQLLSSAASQDNPSATRLSYGQNGHHNAWSNGFGVRDQTQQLPNPLMFRLENPKNRNVVYAGIREFSAPEGTIGLSPFLAEMLGIEQEDTTWSPETVVAADDAQNRSFQLTVRAQQLPKGTYARLRPLEAGYNPDDWKPILERQLRDSFTTLTRGGVLSVRGPQGEAYKFLVDKLAPGEGGICVVDTDIEVDIEALDEEQARETLRQIMAKTRAGTDQGSSKGGDIDIWKSVQGQVVPGDYVDYTLPSWNRSQPLSIILSNIPDEYSLDIFVVPRSSRQRALPRDTTHVFGNFDEAREGQKGPATPVSYTLRAQVAMPNDGIATGASANDQVEHGPGDEQCKNCLQWVPGRTMVLHENFCRRNNVFCPGCQSVFKKGSPQWDAHWHCDHDDSYGDSTHSKTKHDAIFHGDYSCPSCEFKTNALPDLARHRTTVCPGKVILCRFCHLEVPQEGDPFNPSPEVMLSGMTAHELADGSRTTECHLCDKIIRLRDMEMHIKHHELDKVYRTKPPMCRNVNCGRTLRGVGPKGQIDSTKAPGNDLGLCSHCFGPLFVSMHDPEGKALRRRVERRYLGQLMTGCRKAHCTNEWCKTGRANAGLEPKGSSSQAALPLVKPLIAEVANQDAPMFFCVDEASQTQRKLAEMMSAEKVWDLEWCIAAAEAEKGRPDKMRDWLQAWAPKASD</sequence>
<comment type="similarity">
    <text evidence="1">Belongs to the UFD1 family.</text>
</comment>
<gene>
    <name evidence="7" type="ORF">GMORB2_7813</name>
</gene>
<dbReference type="Pfam" id="PF03152">
    <property type="entry name" value="UFD1_N1"/>
    <property type="match status" value="1"/>
</dbReference>
<evidence type="ECO:0000313" key="7">
    <source>
        <dbReference type="EMBL" id="KAF4122220.1"/>
    </source>
</evidence>
<reference evidence="7" key="1">
    <citation type="submission" date="2020-03" db="EMBL/GenBank/DDBJ databases">
        <title>Site-based positive gene gene selection in Geosmithia morbida across the United States reveals a broad range of putative effectors and factors for local host and environmental adapation.</title>
        <authorList>
            <person name="Onufrak A."/>
            <person name="Murdoch R.W."/>
            <person name="Gazis R."/>
            <person name="Huff M."/>
            <person name="Staton M."/>
            <person name="Klingeman W."/>
            <person name="Hadziabdic D."/>
        </authorList>
    </citation>
    <scope>NUCLEOTIDE SEQUENCE</scope>
    <source>
        <strain evidence="7">1262</strain>
    </source>
</reference>
<dbReference type="Proteomes" id="UP000749293">
    <property type="component" value="Unassembled WGS sequence"/>
</dbReference>
<dbReference type="Pfam" id="PF23580">
    <property type="entry name" value="Znf_XAF1_N"/>
    <property type="match status" value="1"/>
</dbReference>
<dbReference type="RefSeq" id="XP_035320872.1">
    <property type="nucleotide sequence ID" value="XM_035469778.1"/>
</dbReference>
<dbReference type="Gene3D" id="6.10.130.10">
    <property type="entry name" value="Ubiquitin-protein ligase E3A, N-terminal zinc-binding domain (AZUL)"/>
    <property type="match status" value="1"/>
</dbReference>
<dbReference type="InterPro" id="IPR055418">
    <property type="entry name" value="UFD1_N2"/>
</dbReference>
<dbReference type="InterPro" id="IPR055417">
    <property type="entry name" value="UFD1_N1"/>
</dbReference>
<dbReference type="GO" id="GO:0036503">
    <property type="term" value="P:ERAD pathway"/>
    <property type="evidence" value="ECO:0007669"/>
    <property type="project" value="TreeGrafter"/>
</dbReference>
<feature type="domain" description="DUF7590" evidence="5">
    <location>
        <begin position="257"/>
        <end position="334"/>
    </location>
</feature>
<organism evidence="7 8">
    <name type="scientific">Geosmithia morbida</name>
    <dbReference type="NCBI Taxonomy" id="1094350"/>
    <lineage>
        <taxon>Eukaryota</taxon>
        <taxon>Fungi</taxon>
        <taxon>Dikarya</taxon>
        <taxon>Ascomycota</taxon>
        <taxon>Pezizomycotina</taxon>
        <taxon>Sordariomycetes</taxon>
        <taxon>Hypocreomycetidae</taxon>
        <taxon>Hypocreales</taxon>
        <taxon>Bionectriaceae</taxon>
        <taxon>Geosmithia</taxon>
    </lineage>
</organism>
<evidence type="ECO:0000259" key="5">
    <source>
        <dbReference type="Pfam" id="PF24503"/>
    </source>
</evidence>
<keyword evidence="8" id="KW-1185">Reference proteome</keyword>
<dbReference type="GO" id="GO:0006511">
    <property type="term" value="P:ubiquitin-dependent protein catabolic process"/>
    <property type="evidence" value="ECO:0007669"/>
    <property type="project" value="InterPro"/>
</dbReference>
<evidence type="ECO:0000259" key="3">
    <source>
        <dbReference type="Pfam" id="PF03152"/>
    </source>
</evidence>
<evidence type="ECO:0000256" key="2">
    <source>
        <dbReference type="ARBA" id="ARBA00022786"/>
    </source>
</evidence>
<proteinExistence type="inferred from homology"/>
<dbReference type="GeneID" id="55974036"/>
<dbReference type="InterPro" id="IPR032353">
    <property type="entry name" value="AZUL"/>
</dbReference>
<name>A0A9P4YSZ1_9HYPO</name>
<evidence type="ECO:0000313" key="8">
    <source>
        <dbReference type="Proteomes" id="UP000749293"/>
    </source>
</evidence>
<evidence type="ECO:0000259" key="6">
    <source>
        <dbReference type="Pfam" id="PF24842"/>
    </source>
</evidence>
<dbReference type="InterPro" id="IPR042556">
    <property type="entry name" value="AZUL_sf"/>
</dbReference>
<feature type="domain" description="Ubiquitin fusion degradation protein UFD1 N-terminal subdomain 1" evidence="3">
    <location>
        <begin position="79"/>
        <end position="128"/>
    </location>
</feature>
<dbReference type="InterPro" id="IPR004854">
    <property type="entry name" value="Ufd1-like"/>
</dbReference>
<keyword evidence="2" id="KW-0833">Ubl conjugation pathway</keyword>
<dbReference type="EMBL" id="JAANYQ010000010">
    <property type="protein sequence ID" value="KAF4122220.1"/>
    <property type="molecule type" value="Genomic_DNA"/>
</dbReference>
<dbReference type="InterPro" id="IPR042299">
    <property type="entry name" value="Ufd1-like_Nn"/>
</dbReference>
<dbReference type="Pfam" id="PF24503">
    <property type="entry name" value="DUF7590"/>
    <property type="match status" value="1"/>
</dbReference>
<dbReference type="PANTHER" id="PTHR12555:SF15">
    <property type="entry name" value="FUSION DEGRADATION PROTEIN (UFD1), PUTATIVE (AFU_ORTHOLOGUE AFUA_4G04640)-RELATED"/>
    <property type="match status" value="1"/>
</dbReference>
<comment type="caution">
    <text evidence="7">The sequence shown here is derived from an EMBL/GenBank/DDBJ whole genome shotgun (WGS) entry which is preliminary data.</text>
</comment>
<dbReference type="Gene3D" id="3.10.330.10">
    <property type="match status" value="1"/>
</dbReference>
<protein>
    <submittedName>
        <fullName evidence="7">Ubiquitin fusion degradation protein UFD1</fullName>
    </submittedName>
</protein>
<feature type="domain" description="Ubiquitin fusion degradation protein UFD1 N-terminal subdomain 2" evidence="6">
    <location>
        <begin position="157"/>
        <end position="233"/>
    </location>
</feature>
<dbReference type="GO" id="GO:0034098">
    <property type="term" value="C:VCP-NPL4-UFD1 AAA ATPase complex"/>
    <property type="evidence" value="ECO:0007669"/>
    <property type="project" value="TreeGrafter"/>
</dbReference>
<dbReference type="OrthoDB" id="193703at2759"/>
<dbReference type="PANTHER" id="PTHR12555">
    <property type="entry name" value="UBIQUITIN FUSION DEGRADATON PROTEIN 1"/>
    <property type="match status" value="1"/>
</dbReference>
<accession>A0A9P4YSZ1</accession>